<organism evidence="2 3">
    <name type="scientific">Aedes aegypti</name>
    <name type="common">Yellowfever mosquito</name>
    <name type="synonym">Culex aegypti</name>
    <dbReference type="NCBI Taxonomy" id="7159"/>
    <lineage>
        <taxon>Eukaryota</taxon>
        <taxon>Metazoa</taxon>
        <taxon>Ecdysozoa</taxon>
        <taxon>Arthropoda</taxon>
        <taxon>Hexapoda</taxon>
        <taxon>Insecta</taxon>
        <taxon>Pterygota</taxon>
        <taxon>Neoptera</taxon>
        <taxon>Endopterygota</taxon>
        <taxon>Diptera</taxon>
        <taxon>Nematocera</taxon>
        <taxon>Culicoidea</taxon>
        <taxon>Culicidae</taxon>
        <taxon>Culicinae</taxon>
        <taxon>Aedini</taxon>
        <taxon>Aedes</taxon>
        <taxon>Stegomyia</taxon>
    </lineage>
</organism>
<dbReference type="VEuPathDB" id="VectorBase:AAEL009852"/>
<evidence type="ECO:0000256" key="1">
    <source>
        <dbReference type="SAM" id="SignalP"/>
    </source>
</evidence>
<dbReference type="PaxDb" id="7159-AAEL009852-PB"/>
<sequence>MFKFLTILVLICATTKGATSALNCSNCLDPYSCRSSPVATVECSEENVSLHHRLLGYPNPSLTASSSDPAGYKCFDVKLTYTSALTGSSVLVEEKGCTYAGTDLCNGWNTDITQVTRCSTCDSGDECNK</sequence>
<protein>
    <submittedName>
        <fullName evidence="2">AAEL009852-PB</fullName>
    </submittedName>
</protein>
<accession>J9HT65</accession>
<dbReference type="OMA" id="NGWNTDI"/>
<dbReference type="EMBL" id="CH477617">
    <property type="protein sequence ID" value="EJY57838.1"/>
    <property type="molecule type" value="Genomic_DNA"/>
</dbReference>
<feature type="chain" id="PRO_5014305611" evidence="1">
    <location>
        <begin position="22"/>
        <end position="129"/>
    </location>
</feature>
<proteinExistence type="predicted"/>
<feature type="signal peptide" evidence="1">
    <location>
        <begin position="1"/>
        <end position="21"/>
    </location>
</feature>
<gene>
    <name evidence="2" type="ORF">AaeL_AAEL009852</name>
</gene>
<dbReference type="Proteomes" id="UP000682892">
    <property type="component" value="Unassembled WGS sequence"/>
</dbReference>
<reference evidence="2" key="2">
    <citation type="journal article" date="2007" name="Science">
        <title>Genome sequence of Aedes aegypti, a major arbovirus vector.</title>
        <authorList>
            <person name="Nene V."/>
            <person name="Wortman J.R."/>
            <person name="Lawson D."/>
            <person name="Haas B."/>
            <person name="Kodira C."/>
            <person name="Tu Z.J."/>
            <person name="Loftus B."/>
            <person name="Xi Z."/>
            <person name="Megy K."/>
            <person name="Grabherr M."/>
            <person name="Ren Q."/>
            <person name="Zdobnov E.M."/>
            <person name="Lobo N.F."/>
            <person name="Campbell K.S."/>
            <person name="Brown S.E."/>
            <person name="Bonaldo M.F."/>
            <person name="Zhu J."/>
            <person name="Sinkins S.P."/>
            <person name="Hogenkamp D.G."/>
            <person name="Amedeo P."/>
            <person name="Arensburger P."/>
            <person name="Atkinson P.W."/>
            <person name="Bidwell S."/>
            <person name="Biedler J."/>
            <person name="Birney E."/>
            <person name="Bruggner R.V."/>
            <person name="Costas J."/>
            <person name="Coy M.R."/>
            <person name="Crabtree J."/>
            <person name="Crawford M."/>
            <person name="Debruyn B."/>
            <person name="Decaprio D."/>
            <person name="Eiglmeier K."/>
            <person name="Eisenstadt E."/>
            <person name="El-Dorry H."/>
            <person name="Gelbart W.M."/>
            <person name="Gomes S.L."/>
            <person name="Hammond M."/>
            <person name="Hannick L.I."/>
            <person name="Hogan J.R."/>
            <person name="Holmes M.H."/>
            <person name="Jaffe D."/>
            <person name="Johnston J.S."/>
            <person name="Kennedy R.C."/>
            <person name="Koo H."/>
            <person name="Kravitz S."/>
            <person name="Kriventseva E.V."/>
            <person name="Kulp D."/>
            <person name="Labutti K."/>
            <person name="Lee E."/>
            <person name="Li S."/>
            <person name="Lovin D.D."/>
            <person name="Mao C."/>
            <person name="Mauceli E."/>
            <person name="Menck C.F."/>
            <person name="Miller J.R."/>
            <person name="Montgomery P."/>
            <person name="Mori A."/>
            <person name="Nascimento A.L."/>
            <person name="Naveira H.F."/>
            <person name="Nusbaum C."/>
            <person name="O'leary S."/>
            <person name="Orvis J."/>
            <person name="Pertea M."/>
            <person name="Quesneville H."/>
            <person name="Reidenbach K.R."/>
            <person name="Rogers Y.H."/>
            <person name="Roth C.W."/>
            <person name="Schneider J.R."/>
            <person name="Schatz M."/>
            <person name="Shumway M."/>
            <person name="Stanke M."/>
            <person name="Stinson E.O."/>
            <person name="Tubio J.M."/>
            <person name="Vanzee J.P."/>
            <person name="Verjovski-Almeida S."/>
            <person name="Werner D."/>
            <person name="White O."/>
            <person name="Wyder S."/>
            <person name="Zeng Q."/>
            <person name="Zhao Q."/>
            <person name="Zhao Y."/>
            <person name="Hill C.A."/>
            <person name="Raikhel A.S."/>
            <person name="Soares M.B."/>
            <person name="Knudson D.L."/>
            <person name="Lee N.H."/>
            <person name="Galagan J."/>
            <person name="Salzberg S.L."/>
            <person name="Paulsen I.T."/>
            <person name="Dimopoulos G."/>
            <person name="Collins F.H."/>
            <person name="Birren B."/>
            <person name="Fraser-Liggett C.M."/>
            <person name="Severson D.W."/>
        </authorList>
    </citation>
    <scope>NUCLEOTIDE SEQUENCE [LARGE SCALE GENOMIC DNA]</scope>
    <source>
        <strain evidence="2">Liverpool</strain>
    </source>
</reference>
<keyword evidence="1" id="KW-0732">Signal</keyword>
<dbReference type="HOGENOM" id="CLU_1961373_0_0_1"/>
<reference evidence="2" key="1">
    <citation type="submission" date="2005-10" db="EMBL/GenBank/DDBJ databases">
        <authorList>
            <person name="Loftus B.J."/>
            <person name="Nene V.M."/>
            <person name="Hannick L.I."/>
            <person name="Bidwell S."/>
            <person name="Haas B."/>
            <person name="Amedeo P."/>
            <person name="Orvis J."/>
            <person name="Wortman J.R."/>
            <person name="White O.R."/>
            <person name="Salzberg S."/>
            <person name="Shumway M."/>
            <person name="Koo H."/>
            <person name="Zhao Y."/>
            <person name="Holmes M."/>
            <person name="Miller J."/>
            <person name="Schatz M."/>
            <person name="Pop M."/>
            <person name="Pai G."/>
            <person name="Utterback T."/>
            <person name="Rogers Y.-H."/>
            <person name="Kravitz S."/>
            <person name="Fraser C.M."/>
        </authorList>
    </citation>
    <scope>NUCLEOTIDE SEQUENCE</scope>
    <source>
        <strain evidence="2">Liverpool</strain>
    </source>
</reference>
<evidence type="ECO:0000313" key="2">
    <source>
        <dbReference type="EMBL" id="EJY57838.1"/>
    </source>
</evidence>
<dbReference type="PhylomeDB" id="J9HT65"/>
<dbReference type="AlphaFoldDB" id="J9HT65"/>
<evidence type="ECO:0000313" key="3">
    <source>
        <dbReference type="Proteomes" id="UP000682892"/>
    </source>
</evidence>
<name>J9HT65_AEDAE</name>
<reference evidence="2" key="3">
    <citation type="submission" date="2012-09" db="EMBL/GenBank/DDBJ databases">
        <authorList>
            <consortium name="VectorBase"/>
        </authorList>
    </citation>
    <scope>NUCLEOTIDE SEQUENCE</scope>
    <source>
        <strain evidence="2">Liverpool</strain>
    </source>
</reference>